<feature type="transmembrane region" description="Helical" evidence="1">
    <location>
        <begin position="348"/>
        <end position="369"/>
    </location>
</feature>
<feature type="domain" description="Nose resistant-to-fluoxetine protein N-terminal" evidence="3">
    <location>
        <begin position="69"/>
        <end position="233"/>
    </location>
</feature>
<name>A0A8X6TIW0_NEPPI</name>
<evidence type="ECO:0000259" key="3">
    <source>
        <dbReference type="SMART" id="SM00703"/>
    </source>
</evidence>
<keyword evidence="5" id="KW-1185">Reference proteome</keyword>
<keyword evidence="1" id="KW-0472">Membrane</keyword>
<dbReference type="OrthoDB" id="4794873at2759"/>
<evidence type="ECO:0000256" key="1">
    <source>
        <dbReference type="SAM" id="Phobius"/>
    </source>
</evidence>
<dbReference type="Proteomes" id="UP000887013">
    <property type="component" value="Unassembled WGS sequence"/>
</dbReference>
<feature type="transmembrane region" description="Helical" evidence="1">
    <location>
        <begin position="308"/>
        <end position="328"/>
    </location>
</feature>
<reference evidence="4" key="1">
    <citation type="submission" date="2020-08" db="EMBL/GenBank/DDBJ databases">
        <title>Multicomponent nature underlies the extraordinary mechanical properties of spider dragline silk.</title>
        <authorList>
            <person name="Kono N."/>
            <person name="Nakamura H."/>
            <person name="Mori M."/>
            <person name="Yoshida Y."/>
            <person name="Ohtoshi R."/>
            <person name="Malay A.D."/>
            <person name="Moran D.A.P."/>
            <person name="Tomita M."/>
            <person name="Numata K."/>
            <person name="Arakawa K."/>
        </authorList>
    </citation>
    <scope>NUCLEOTIDE SEQUENCE</scope>
</reference>
<dbReference type="PANTHER" id="PTHR11161:SF0">
    <property type="entry name" value="O-ACYLTRANSFERASE LIKE PROTEIN"/>
    <property type="match status" value="1"/>
</dbReference>
<feature type="signal peptide" evidence="2">
    <location>
        <begin position="1"/>
        <end position="19"/>
    </location>
</feature>
<gene>
    <name evidence="4" type="primary">AVEN_142963_1</name>
    <name evidence="4" type="ORF">NPIL_408861</name>
</gene>
<evidence type="ECO:0000313" key="5">
    <source>
        <dbReference type="Proteomes" id="UP000887013"/>
    </source>
</evidence>
<keyword evidence="2" id="KW-0732">Signal</keyword>
<feature type="transmembrane region" description="Helical" evidence="1">
    <location>
        <begin position="239"/>
        <end position="261"/>
    </location>
</feature>
<keyword evidence="1" id="KW-0812">Transmembrane</keyword>
<organism evidence="4 5">
    <name type="scientific">Nephila pilipes</name>
    <name type="common">Giant wood spider</name>
    <name type="synonym">Nephila maculata</name>
    <dbReference type="NCBI Taxonomy" id="299642"/>
    <lineage>
        <taxon>Eukaryota</taxon>
        <taxon>Metazoa</taxon>
        <taxon>Ecdysozoa</taxon>
        <taxon>Arthropoda</taxon>
        <taxon>Chelicerata</taxon>
        <taxon>Arachnida</taxon>
        <taxon>Araneae</taxon>
        <taxon>Araneomorphae</taxon>
        <taxon>Entelegynae</taxon>
        <taxon>Araneoidea</taxon>
        <taxon>Nephilidae</taxon>
        <taxon>Nephila</taxon>
    </lineage>
</organism>
<dbReference type="InterPro" id="IPR006621">
    <property type="entry name" value="Nose-resist-to-fluoxetine_N"/>
</dbReference>
<dbReference type="PANTHER" id="PTHR11161">
    <property type="entry name" value="O-ACYLTRANSFERASE"/>
    <property type="match status" value="1"/>
</dbReference>
<dbReference type="AlphaFoldDB" id="A0A8X6TIW0"/>
<proteinExistence type="predicted"/>
<dbReference type="EMBL" id="BMAW01059076">
    <property type="protein sequence ID" value="GFT19399.1"/>
    <property type="molecule type" value="Genomic_DNA"/>
</dbReference>
<sequence length="430" mass="48605">MLMIVVAWLLLGFCRPVVPAVLHEGTATNMTTVAPKSVREIEKEIESIITSVTKMLLPHFVRNSDLNISAPCMSTFIKIFMDLRKLKLPAIKLLDAMAKPPFGLFRGTFNLMGDYDECLEVTANKRGDIPKNKADEFYHGQYCTVEAELPPKLLQAMQDLGNGYANHTEFGKIGSIIKELPASNFAGNYFKFLIGICLPSTCTPEDLKQILKLVPIDFVPLDVRRCEDGRWKSVNLDQMVFLAVLALLAILVVFGTIVDGYQQLKSSKDERKNTLVQFFVAFSLYNNTKRLLRTEKNSGSEITCINGMYVLGTALVVIYHTYFLPFFTLFSSNGANLGTYLKDFEFTLIVTMGISIEAYFLFSGLLLVYPRFRRNQKNVQINVIKIIVRRYIRKQNKCLGCLNSPLATAAKQYIKSISTQVENEPCRWCK</sequence>
<feature type="chain" id="PRO_5036485529" evidence="2">
    <location>
        <begin position="20"/>
        <end position="430"/>
    </location>
</feature>
<dbReference type="Pfam" id="PF20146">
    <property type="entry name" value="NRF"/>
    <property type="match status" value="1"/>
</dbReference>
<dbReference type="SMART" id="SM00703">
    <property type="entry name" value="NRF"/>
    <property type="match status" value="1"/>
</dbReference>
<comment type="caution">
    <text evidence="4">The sequence shown here is derived from an EMBL/GenBank/DDBJ whole genome shotgun (WGS) entry which is preliminary data.</text>
</comment>
<evidence type="ECO:0000256" key="2">
    <source>
        <dbReference type="SAM" id="SignalP"/>
    </source>
</evidence>
<dbReference type="InterPro" id="IPR052728">
    <property type="entry name" value="O2_lipid_transport_reg"/>
</dbReference>
<protein>
    <submittedName>
        <fullName evidence="4">NRF domain-containing protein</fullName>
    </submittedName>
</protein>
<evidence type="ECO:0000313" key="4">
    <source>
        <dbReference type="EMBL" id="GFT19399.1"/>
    </source>
</evidence>
<accession>A0A8X6TIW0</accession>
<keyword evidence="1" id="KW-1133">Transmembrane helix</keyword>